<feature type="compositionally biased region" description="Low complexity" evidence="2">
    <location>
        <begin position="949"/>
        <end position="974"/>
    </location>
</feature>
<evidence type="ECO:0000256" key="2">
    <source>
        <dbReference type="SAM" id="MobiDB-lite"/>
    </source>
</evidence>
<evidence type="ECO:0000313" key="5">
    <source>
        <dbReference type="EMBL" id="JAS23429.1"/>
    </source>
</evidence>
<dbReference type="InterPro" id="IPR013783">
    <property type="entry name" value="Ig-like_fold"/>
</dbReference>
<dbReference type="Pfam" id="PF25552">
    <property type="entry name" value="LIFR_D4"/>
    <property type="match status" value="1"/>
</dbReference>
<name>A0A1B6DCL4_9HEMI</name>
<proteinExistence type="predicted"/>
<dbReference type="PROSITE" id="PS50853">
    <property type="entry name" value="FN3"/>
    <property type="match status" value="3"/>
</dbReference>
<dbReference type="PANTHER" id="PTHR13817:SF173">
    <property type="entry name" value="FRAZZLED"/>
    <property type="match status" value="1"/>
</dbReference>
<dbReference type="Pfam" id="PF00041">
    <property type="entry name" value="fn3"/>
    <property type="match status" value="1"/>
</dbReference>
<evidence type="ECO:0000256" key="3">
    <source>
        <dbReference type="SAM" id="Phobius"/>
    </source>
</evidence>
<keyword evidence="3" id="KW-1133">Transmembrane helix</keyword>
<dbReference type="SMART" id="SM00060">
    <property type="entry name" value="FN3"/>
    <property type="match status" value="7"/>
</dbReference>
<feature type="domain" description="Fibronectin type-III" evidence="4">
    <location>
        <begin position="531"/>
        <end position="635"/>
    </location>
</feature>
<dbReference type="Gene3D" id="2.60.40.10">
    <property type="entry name" value="Immunoglobulins"/>
    <property type="match status" value="7"/>
</dbReference>
<dbReference type="CDD" id="cd00063">
    <property type="entry name" value="FN3"/>
    <property type="match status" value="4"/>
</dbReference>
<feature type="domain" description="Fibronectin type-III" evidence="4">
    <location>
        <begin position="732"/>
        <end position="840"/>
    </location>
</feature>
<dbReference type="InterPro" id="IPR003961">
    <property type="entry name" value="FN3_dom"/>
</dbReference>
<evidence type="ECO:0000259" key="4">
    <source>
        <dbReference type="PROSITE" id="PS50853"/>
    </source>
</evidence>
<dbReference type="InterPro" id="IPR036116">
    <property type="entry name" value="FN3_sf"/>
</dbReference>
<dbReference type="EMBL" id="GEDC01013869">
    <property type="protein sequence ID" value="JAS23429.1"/>
    <property type="molecule type" value="Transcribed_RNA"/>
</dbReference>
<protein>
    <recommendedName>
        <fullName evidence="4">Fibronectin type-III domain-containing protein</fullName>
    </recommendedName>
</protein>
<sequence>FNCGPGLKTPGITIPRGDIEVEYGNPLEIYCILNPKFVAETGRNASQLEFSTLGSLVNPKLVDVVNETTIRLYDSKPAPSSSMYYCKLRADPERGLNVSSVCLNTVSVGFKPQEVKNFSCISRNWENLTCTWDPPKNYVKTTYKLNYHLGTNTRMRYACPKTTETKENFCLWDQRTSVVYRQPYETYTFKLYGNNTFGKISQEIVFHHYANVVPSKATNLTILDKTTNSALIEWAIVFPMQNFPPGVIQKVEYLSQYDKIDNWQTVNTSHLSIKNSIYKLNITGLKYANTAYDIRVFMRSAANLPGEEKWSLPATITVKTKDAIPGAPPKTDIGSFEVTADLYTRDVYLYWQQIPKYMYNGENFGYKVVYVLENGVPKNITPHEITKTYAVFKKVSFNSYRFAIASENKKGISAQSSEIFVPAHSESFPEPISFTKIAFKNSIYELSWKPPQKSNQIVNYTIFWCDNKMDRPFQCTGYLNWTKVSHKETIKNITVPEDILYQFAISANSDTGSSGMVWASCTVIRDRGVGKMKSFWINRIGARFIELGWKLECSDRIGVVTGFRIYYCPIIEPRNMDCKGGELLNTTILGDYNTIHGNITDLKPYTTYKVAILVLTKNGGQGQPSDYQFNTTLEASPDMPPENVEVSQITNTTMLVSWKRPTSMNGVLRYYNIYYNNEVQKFEGSEFQGTDINSATITSLSSFTNYSVSVSACTTSCSLKSPPVYVQTDIGAPGLMDAPTVKFNNFSIVLFWKAPKFTAGHLDYYQVKVQQSDDKMNDSISIYNSTDNEKQINIDDCKTEPLPRTYRVSVRAVNFDKNNDSLAGPWSDSGEGSCYVTGPSKVVLAIIWVFVLLVLSLIIVFSSKRIWRRCKEMQNVEVTLPPGLASTCEKEKVQEYHVQMHWPNKPQRVEIEHKSQNSADQELLLQKKKNSLREGVMDQSIVGEGDGDSSGCSSGHESVSSSIISGTHISTDSGTEADKRTCSPDTIFSTTDATLSSLRQHMLSKSNSENDVSGNNWVKSEPYVMLGGQAGPILTPQDDQFFGYCRVGESPTKQASSGYVSLPPTSSYLQNPLPSNNGYVSHPPCWEGISDSAAVNVTTPTASKGYVMAGDINPTTTSSYVRLGWEKPNSTAQPPPPAYNDYVPHRQCDFNL</sequence>
<dbReference type="AlphaFoldDB" id="A0A1B6DCL4"/>
<evidence type="ECO:0000256" key="1">
    <source>
        <dbReference type="ARBA" id="ARBA00022737"/>
    </source>
</evidence>
<gene>
    <name evidence="5" type="ORF">g.24308</name>
</gene>
<feature type="region of interest" description="Disordered" evidence="2">
    <location>
        <begin position="942"/>
        <end position="985"/>
    </location>
</feature>
<feature type="non-terminal residue" evidence="5">
    <location>
        <position position="1"/>
    </location>
</feature>
<feature type="transmembrane region" description="Helical" evidence="3">
    <location>
        <begin position="842"/>
        <end position="861"/>
    </location>
</feature>
<accession>A0A1B6DCL4</accession>
<dbReference type="InterPro" id="IPR050964">
    <property type="entry name" value="Striated_Muscle_Regulatory"/>
</dbReference>
<keyword evidence="3" id="KW-0812">Transmembrane</keyword>
<organism evidence="5">
    <name type="scientific">Clastoptera arizonana</name>
    <name type="common">Arizona spittle bug</name>
    <dbReference type="NCBI Taxonomy" id="38151"/>
    <lineage>
        <taxon>Eukaryota</taxon>
        <taxon>Metazoa</taxon>
        <taxon>Ecdysozoa</taxon>
        <taxon>Arthropoda</taxon>
        <taxon>Hexapoda</taxon>
        <taxon>Insecta</taxon>
        <taxon>Pterygota</taxon>
        <taxon>Neoptera</taxon>
        <taxon>Paraneoptera</taxon>
        <taxon>Hemiptera</taxon>
        <taxon>Auchenorrhyncha</taxon>
        <taxon>Cercopoidea</taxon>
        <taxon>Clastopteridae</taxon>
        <taxon>Clastoptera</taxon>
    </lineage>
</organism>
<feature type="domain" description="Fibronectin type-III" evidence="4">
    <location>
        <begin position="640"/>
        <end position="731"/>
    </location>
</feature>
<keyword evidence="1" id="KW-0677">Repeat</keyword>
<keyword evidence="3" id="KW-0472">Membrane</keyword>
<dbReference type="PANTHER" id="PTHR13817">
    <property type="entry name" value="TITIN"/>
    <property type="match status" value="1"/>
</dbReference>
<dbReference type="SUPFAM" id="SSF49265">
    <property type="entry name" value="Fibronectin type III"/>
    <property type="match status" value="5"/>
</dbReference>
<reference evidence="5" key="1">
    <citation type="submission" date="2015-12" db="EMBL/GenBank/DDBJ databases">
        <title>De novo transcriptome assembly of four potential Pierce s Disease insect vectors from Arizona vineyards.</title>
        <authorList>
            <person name="Tassone E.E."/>
        </authorList>
    </citation>
    <scope>NUCLEOTIDE SEQUENCE</scope>
</reference>